<gene>
    <name evidence="1" type="ORF">CAL25_16170</name>
</gene>
<comment type="caution">
    <text evidence="1">The sequence shown here is derived from an EMBL/GenBank/DDBJ whole genome shotgun (WGS) entry which is preliminary data.</text>
</comment>
<dbReference type="AlphaFoldDB" id="A0A261TFA3"/>
<dbReference type="RefSeq" id="WP_094801729.1">
    <property type="nucleotide sequence ID" value="NZ_NEVN01000008.1"/>
</dbReference>
<evidence type="ECO:0008006" key="3">
    <source>
        <dbReference type="Google" id="ProtNLM"/>
    </source>
</evidence>
<evidence type="ECO:0000313" key="2">
    <source>
        <dbReference type="Proteomes" id="UP000216913"/>
    </source>
</evidence>
<protein>
    <recommendedName>
        <fullName evidence="3">Lipoprotein</fullName>
    </recommendedName>
</protein>
<dbReference type="Proteomes" id="UP000216913">
    <property type="component" value="Unassembled WGS sequence"/>
</dbReference>
<keyword evidence="2" id="KW-1185">Reference proteome</keyword>
<dbReference type="NCBIfam" id="NF046053">
    <property type="entry name" value="lipo_BPTD_2524"/>
    <property type="match status" value="1"/>
</dbReference>
<sequence>MLKAIAAALTLGAGLAGCAVGTAPGAGAVNGDYKVNVYYLDAYRAAIAQSERCLLGQGGYRLVNEVDEGQRKASVRVLAPFSDSEMASVTIAGTDAKSSDVRISMWGKSIWNSDALRAMREAVVYGLPSCVAYMPGDPQPSEEVWRLRQR</sequence>
<dbReference type="EMBL" id="NEVP01000010">
    <property type="protein sequence ID" value="OZI47927.1"/>
    <property type="molecule type" value="Genomic_DNA"/>
</dbReference>
<organism evidence="1 2">
    <name type="scientific">Bordetella genomosp. 5</name>
    <dbReference type="NCBI Taxonomy" id="1395608"/>
    <lineage>
        <taxon>Bacteria</taxon>
        <taxon>Pseudomonadati</taxon>
        <taxon>Pseudomonadota</taxon>
        <taxon>Betaproteobacteria</taxon>
        <taxon>Burkholderiales</taxon>
        <taxon>Alcaligenaceae</taxon>
        <taxon>Bordetella</taxon>
    </lineage>
</organism>
<dbReference type="PROSITE" id="PS51257">
    <property type="entry name" value="PROKAR_LIPOPROTEIN"/>
    <property type="match status" value="1"/>
</dbReference>
<proteinExistence type="predicted"/>
<evidence type="ECO:0000313" key="1">
    <source>
        <dbReference type="EMBL" id="OZI47927.1"/>
    </source>
</evidence>
<accession>A0A261TFA3</accession>
<dbReference type="OrthoDB" id="8685129at2"/>
<reference evidence="1 2" key="1">
    <citation type="submission" date="2017-05" db="EMBL/GenBank/DDBJ databases">
        <title>Complete and WGS of Bordetella genogroups.</title>
        <authorList>
            <person name="Spilker T."/>
            <person name="LiPuma J."/>
        </authorList>
    </citation>
    <scope>NUCLEOTIDE SEQUENCE [LARGE SCALE GENOMIC DNA]</scope>
    <source>
        <strain evidence="1 2">AU10456</strain>
    </source>
</reference>
<name>A0A261TFA3_9BORD</name>